<dbReference type="EMBL" id="GGEC01026369">
    <property type="protein sequence ID" value="MBX06853.1"/>
    <property type="molecule type" value="Transcribed_RNA"/>
</dbReference>
<proteinExistence type="predicted"/>
<evidence type="ECO:0000313" key="1">
    <source>
        <dbReference type="EMBL" id="MBX06853.1"/>
    </source>
</evidence>
<reference evidence="1" key="1">
    <citation type="submission" date="2018-02" db="EMBL/GenBank/DDBJ databases">
        <title>Rhizophora mucronata_Transcriptome.</title>
        <authorList>
            <person name="Meera S.P."/>
            <person name="Sreeshan A."/>
            <person name="Augustine A."/>
        </authorList>
    </citation>
    <scope>NUCLEOTIDE SEQUENCE</scope>
    <source>
        <tissue evidence="1">Leaf</tissue>
    </source>
</reference>
<accession>A0A2P2KMB1</accession>
<name>A0A2P2KMB1_RHIMU</name>
<organism evidence="1">
    <name type="scientific">Rhizophora mucronata</name>
    <name type="common">Asiatic mangrove</name>
    <dbReference type="NCBI Taxonomy" id="61149"/>
    <lineage>
        <taxon>Eukaryota</taxon>
        <taxon>Viridiplantae</taxon>
        <taxon>Streptophyta</taxon>
        <taxon>Embryophyta</taxon>
        <taxon>Tracheophyta</taxon>
        <taxon>Spermatophyta</taxon>
        <taxon>Magnoliopsida</taxon>
        <taxon>eudicotyledons</taxon>
        <taxon>Gunneridae</taxon>
        <taxon>Pentapetalae</taxon>
        <taxon>rosids</taxon>
        <taxon>fabids</taxon>
        <taxon>Malpighiales</taxon>
        <taxon>Rhizophoraceae</taxon>
        <taxon>Rhizophora</taxon>
    </lineage>
</organism>
<sequence length="47" mass="5665">MDGVQYRRYPLTPQFSNREEERVHRRKQEGFPAYSRLPKAAVLARYP</sequence>
<dbReference type="AlphaFoldDB" id="A0A2P2KMB1"/>
<protein>
    <submittedName>
        <fullName evidence="1">Neurofilament heavy polypeptide</fullName>
    </submittedName>
</protein>